<gene>
    <name evidence="1" type="ORF">VOLCADRAFT_92879</name>
</gene>
<dbReference type="InParanoid" id="D8U0Q0"/>
<name>D8U0Q0_VOLCA</name>
<keyword evidence="2" id="KW-1185">Reference proteome</keyword>
<dbReference type="SUPFAM" id="SSF63829">
    <property type="entry name" value="Calcium-dependent phosphotriesterase"/>
    <property type="match status" value="1"/>
</dbReference>
<dbReference type="RefSeq" id="XP_002952205.1">
    <property type="nucleotide sequence ID" value="XM_002952159.1"/>
</dbReference>
<dbReference type="GeneID" id="9628456"/>
<reference evidence="1 2" key="1">
    <citation type="journal article" date="2010" name="Science">
        <title>Genomic analysis of organismal complexity in the multicellular green alga Volvox carteri.</title>
        <authorList>
            <person name="Prochnik S.E."/>
            <person name="Umen J."/>
            <person name="Nedelcu A.M."/>
            <person name="Hallmann A."/>
            <person name="Miller S.M."/>
            <person name="Nishii I."/>
            <person name="Ferris P."/>
            <person name="Kuo A."/>
            <person name="Mitros T."/>
            <person name="Fritz-Laylin L.K."/>
            <person name="Hellsten U."/>
            <person name="Chapman J."/>
            <person name="Simakov O."/>
            <person name="Rensing S.A."/>
            <person name="Terry A."/>
            <person name="Pangilinan J."/>
            <person name="Kapitonov V."/>
            <person name="Jurka J."/>
            <person name="Salamov A."/>
            <person name="Shapiro H."/>
            <person name="Schmutz J."/>
            <person name="Grimwood J."/>
            <person name="Lindquist E."/>
            <person name="Lucas S."/>
            <person name="Grigoriev I.V."/>
            <person name="Schmitt R."/>
            <person name="Kirk D."/>
            <person name="Rokhsar D.S."/>
        </authorList>
    </citation>
    <scope>NUCLEOTIDE SEQUENCE [LARGE SCALE GENOMIC DNA]</scope>
    <source>
        <strain evidence="2">f. Nagariensis / Eve</strain>
    </source>
</reference>
<protein>
    <submittedName>
        <fullName evidence="1">Uncharacterized protein</fullName>
    </submittedName>
</protein>
<sequence>MSLSVSYLATQNPVGRVVVRPRGTTVGSSNGNPQTLVFFKDHIRELIEISGSSTANGTANGPVSARTFRLSCERLQVEGRLCNPRLPTYEPITDSIFFVENGTAIKRLDRNNRISLVAGSDTQSGNKDGCGWMARFQQITALMADGKGNVHVSDYSNGQCHLRVVLVRTGDVYTPKARGRALGFGTTWRALSYDVEADMMVGASPSAIYHMAPYGIEFHNPTPPAMFRLVAGDKQNFADYRPGMDGKGVMAHFKSVYAILAGANGRVLVVDSAVGDMVKLRVVDADGTVSSLGTLDGAGYTELSAGVLPQGELVLSLDTKKGFAVIAIISGVNFVPSSEILAGWQRHPVVALLSG</sequence>
<proteinExistence type="predicted"/>
<dbReference type="Proteomes" id="UP000001058">
    <property type="component" value="Unassembled WGS sequence"/>
</dbReference>
<organism evidence="2">
    <name type="scientific">Volvox carteri f. nagariensis</name>
    <dbReference type="NCBI Taxonomy" id="3068"/>
    <lineage>
        <taxon>Eukaryota</taxon>
        <taxon>Viridiplantae</taxon>
        <taxon>Chlorophyta</taxon>
        <taxon>core chlorophytes</taxon>
        <taxon>Chlorophyceae</taxon>
        <taxon>CS clade</taxon>
        <taxon>Chlamydomonadales</taxon>
        <taxon>Volvocaceae</taxon>
        <taxon>Volvox</taxon>
    </lineage>
</organism>
<evidence type="ECO:0000313" key="1">
    <source>
        <dbReference type="EMBL" id="EFJ46676.1"/>
    </source>
</evidence>
<dbReference type="KEGG" id="vcn:VOLCADRAFT_92879"/>
<dbReference type="AlphaFoldDB" id="D8U0Q0"/>
<dbReference type="InterPro" id="IPR011042">
    <property type="entry name" value="6-blade_b-propeller_TolB-like"/>
</dbReference>
<accession>D8U0Q0</accession>
<dbReference type="EMBL" id="GL378349">
    <property type="protein sequence ID" value="EFJ46676.1"/>
    <property type="molecule type" value="Genomic_DNA"/>
</dbReference>
<dbReference type="OrthoDB" id="558441at2759"/>
<dbReference type="Gene3D" id="2.120.10.30">
    <property type="entry name" value="TolB, C-terminal domain"/>
    <property type="match status" value="1"/>
</dbReference>
<evidence type="ECO:0000313" key="2">
    <source>
        <dbReference type="Proteomes" id="UP000001058"/>
    </source>
</evidence>